<dbReference type="EMBL" id="KI913134">
    <property type="protein sequence ID" value="ETV77210.1"/>
    <property type="molecule type" value="Genomic_DNA"/>
</dbReference>
<sequence length="68" mass="7681">MRELHERERLERWTVDVGQIGLCNDETLPEYLVAFVWTFVGQGSGLHGQLLLKAGWLVISLSNDAGVR</sequence>
<name>W4GC20_APHAT</name>
<dbReference type="VEuPathDB" id="FungiDB:H257_09097"/>
<proteinExistence type="predicted"/>
<dbReference type="AlphaFoldDB" id="W4GC20"/>
<dbReference type="GeneID" id="20811093"/>
<organism evidence="1">
    <name type="scientific">Aphanomyces astaci</name>
    <name type="common">Crayfish plague agent</name>
    <dbReference type="NCBI Taxonomy" id="112090"/>
    <lineage>
        <taxon>Eukaryota</taxon>
        <taxon>Sar</taxon>
        <taxon>Stramenopiles</taxon>
        <taxon>Oomycota</taxon>
        <taxon>Saprolegniomycetes</taxon>
        <taxon>Saprolegniales</taxon>
        <taxon>Verrucalvaceae</taxon>
        <taxon>Aphanomyces</taxon>
    </lineage>
</organism>
<accession>W4GC20</accession>
<protein>
    <submittedName>
        <fullName evidence="1">Uncharacterized protein</fullName>
    </submittedName>
</protein>
<gene>
    <name evidence="1" type="ORF">H257_09097</name>
</gene>
<reference evidence="1" key="1">
    <citation type="submission" date="2013-12" db="EMBL/GenBank/DDBJ databases">
        <title>The Genome Sequence of Aphanomyces astaci APO3.</title>
        <authorList>
            <consortium name="The Broad Institute Genomics Platform"/>
            <person name="Russ C."/>
            <person name="Tyler B."/>
            <person name="van West P."/>
            <person name="Dieguez-Uribeondo J."/>
            <person name="Young S.K."/>
            <person name="Zeng Q."/>
            <person name="Gargeya S."/>
            <person name="Fitzgerald M."/>
            <person name="Abouelleil A."/>
            <person name="Alvarado L."/>
            <person name="Chapman S.B."/>
            <person name="Gainer-Dewar J."/>
            <person name="Goldberg J."/>
            <person name="Griggs A."/>
            <person name="Gujja S."/>
            <person name="Hansen M."/>
            <person name="Howarth C."/>
            <person name="Imamovic A."/>
            <person name="Ireland A."/>
            <person name="Larimer J."/>
            <person name="McCowan C."/>
            <person name="Murphy C."/>
            <person name="Pearson M."/>
            <person name="Poon T.W."/>
            <person name="Priest M."/>
            <person name="Roberts A."/>
            <person name="Saif S."/>
            <person name="Shea T."/>
            <person name="Sykes S."/>
            <person name="Wortman J."/>
            <person name="Nusbaum C."/>
            <person name="Birren B."/>
        </authorList>
    </citation>
    <scope>NUCLEOTIDE SEQUENCE [LARGE SCALE GENOMIC DNA]</scope>
    <source>
        <strain evidence="1">APO3</strain>
    </source>
</reference>
<dbReference type="RefSeq" id="XP_009833516.1">
    <property type="nucleotide sequence ID" value="XM_009835214.1"/>
</dbReference>
<evidence type="ECO:0000313" key="1">
    <source>
        <dbReference type="EMBL" id="ETV77210.1"/>
    </source>
</evidence>